<name>A0A378U6F4_MYROD</name>
<dbReference type="AlphaFoldDB" id="A0A378U6F4"/>
<dbReference type="InterPro" id="IPR012861">
    <property type="entry name" value="DUF1634"/>
</dbReference>
<evidence type="ECO:0000256" key="1">
    <source>
        <dbReference type="SAM" id="Phobius"/>
    </source>
</evidence>
<feature type="transmembrane region" description="Helical" evidence="1">
    <location>
        <begin position="77"/>
        <end position="95"/>
    </location>
</feature>
<keyword evidence="1" id="KW-0812">Transmembrane</keyword>
<feature type="transmembrane region" description="Helical" evidence="1">
    <location>
        <begin position="21"/>
        <end position="39"/>
    </location>
</feature>
<reference evidence="2 3" key="1">
    <citation type="submission" date="2018-06" db="EMBL/GenBank/DDBJ databases">
        <authorList>
            <consortium name="Pathogen Informatics"/>
            <person name="Doyle S."/>
        </authorList>
    </citation>
    <scope>NUCLEOTIDE SEQUENCE [LARGE SCALE GENOMIC DNA]</scope>
    <source>
        <strain evidence="2 3">NCTC11179</strain>
    </source>
</reference>
<protein>
    <submittedName>
        <fullName evidence="2">Predicted membrane protein</fullName>
    </submittedName>
</protein>
<evidence type="ECO:0000313" key="2">
    <source>
        <dbReference type="EMBL" id="STZ69912.1"/>
    </source>
</evidence>
<keyword evidence="1" id="KW-0472">Membrane</keyword>
<dbReference type="Pfam" id="PF07843">
    <property type="entry name" value="DUF1634"/>
    <property type="match status" value="1"/>
</dbReference>
<keyword evidence="1" id="KW-1133">Transmembrane helix</keyword>
<organism evidence="2 3">
    <name type="scientific">Myroides odoratus</name>
    <name type="common">Flavobacterium odoratum</name>
    <dbReference type="NCBI Taxonomy" id="256"/>
    <lineage>
        <taxon>Bacteria</taxon>
        <taxon>Pseudomonadati</taxon>
        <taxon>Bacteroidota</taxon>
        <taxon>Flavobacteriia</taxon>
        <taxon>Flavobacteriales</taxon>
        <taxon>Flavobacteriaceae</taxon>
        <taxon>Myroides</taxon>
    </lineage>
</organism>
<accession>A0A378U6F4</accession>
<dbReference type="RefSeq" id="WP_115092519.1">
    <property type="nucleotide sequence ID" value="NZ_CP068107.1"/>
</dbReference>
<dbReference type="Proteomes" id="UP000255024">
    <property type="component" value="Unassembled WGS sequence"/>
</dbReference>
<proteinExistence type="predicted"/>
<evidence type="ECO:0000313" key="3">
    <source>
        <dbReference type="Proteomes" id="UP000255024"/>
    </source>
</evidence>
<feature type="transmembrane region" description="Helical" evidence="1">
    <location>
        <begin position="107"/>
        <end position="127"/>
    </location>
</feature>
<sequence>MSTTKFTDNQLQSIIGNVLRYGVLSALTVTLLGGIILLAKDSQQVVSFSTFVEKDQNLFVVFKTIFQGVKDWNGESIIFLGILLLFLTPALRLLLSLFSFILEKDAMYVVITLIVIAVIILSVSFGFSH</sequence>
<keyword evidence="3" id="KW-1185">Reference proteome</keyword>
<gene>
    <name evidence="2" type="ORF">NCTC11179_03437</name>
</gene>
<dbReference type="EMBL" id="UGQL01000002">
    <property type="protein sequence ID" value="STZ69912.1"/>
    <property type="molecule type" value="Genomic_DNA"/>
</dbReference>